<evidence type="ECO:0000256" key="1">
    <source>
        <dbReference type="SAM" id="SignalP"/>
    </source>
</evidence>
<proteinExistence type="predicted"/>
<name>A0A1H4JIU7_9BACT</name>
<dbReference type="EMBL" id="FNSD01000001">
    <property type="protein sequence ID" value="SEB46087.1"/>
    <property type="molecule type" value="Genomic_DNA"/>
</dbReference>
<accession>A0A1H4JIU7</accession>
<dbReference type="OrthoDB" id="120425at2"/>
<dbReference type="AlphaFoldDB" id="A0A1H4JIU7"/>
<evidence type="ECO:0000313" key="2">
    <source>
        <dbReference type="EMBL" id="SEB46087.1"/>
    </source>
</evidence>
<protein>
    <submittedName>
        <fullName evidence="2">Uncharacterized protein</fullName>
    </submittedName>
</protein>
<sequence>MRSSLLLVVLSLPLASLSAQPPRTARGATTATLPAFSGTWVLDPARSKVVQHTNGESRAIIQYDGKTWHYIHTHQAEEEEKPDAWQTTLVVDSPTPHVVHGEDITFRSRIQRVGQAMLLTETGVTLNGQKTSNTVRYTLEDGGNTLVETETAVGPLGKQVNVYVLKREGPLPEIGTKTDKKDD</sequence>
<evidence type="ECO:0000313" key="3">
    <source>
        <dbReference type="Proteomes" id="UP000182409"/>
    </source>
</evidence>
<dbReference type="Proteomes" id="UP000182409">
    <property type="component" value="Unassembled WGS sequence"/>
</dbReference>
<dbReference type="RefSeq" id="WP_074652311.1">
    <property type="nucleotide sequence ID" value="NZ_FNSD01000001.1"/>
</dbReference>
<organism evidence="2 3">
    <name type="scientific">Terriglobus roseus</name>
    <dbReference type="NCBI Taxonomy" id="392734"/>
    <lineage>
        <taxon>Bacteria</taxon>
        <taxon>Pseudomonadati</taxon>
        <taxon>Acidobacteriota</taxon>
        <taxon>Terriglobia</taxon>
        <taxon>Terriglobales</taxon>
        <taxon>Acidobacteriaceae</taxon>
        <taxon>Terriglobus</taxon>
    </lineage>
</organism>
<keyword evidence="1" id="KW-0732">Signal</keyword>
<feature type="chain" id="PRO_5010212782" evidence="1">
    <location>
        <begin position="20"/>
        <end position="183"/>
    </location>
</feature>
<feature type="signal peptide" evidence="1">
    <location>
        <begin position="1"/>
        <end position="19"/>
    </location>
</feature>
<reference evidence="2 3" key="1">
    <citation type="submission" date="2016-10" db="EMBL/GenBank/DDBJ databases">
        <authorList>
            <person name="de Groot N.N."/>
        </authorList>
    </citation>
    <scope>NUCLEOTIDE SEQUENCE [LARGE SCALE GENOMIC DNA]</scope>
    <source>
        <strain evidence="2 3">AB35.6</strain>
    </source>
</reference>
<gene>
    <name evidence="2" type="ORF">SAMN05443244_0638</name>
</gene>